<keyword evidence="2" id="KW-1185">Reference proteome</keyword>
<evidence type="ECO:0008006" key="3">
    <source>
        <dbReference type="Google" id="ProtNLM"/>
    </source>
</evidence>
<protein>
    <recommendedName>
        <fullName evidence="3">Nucleotide-diphospho-sugar transferase domain-containing protein</fullName>
    </recommendedName>
</protein>
<dbReference type="InterPro" id="IPR004988">
    <property type="entry name" value="DUF273"/>
</dbReference>
<dbReference type="Proteomes" id="UP001331761">
    <property type="component" value="Unassembled WGS sequence"/>
</dbReference>
<evidence type="ECO:0000313" key="1">
    <source>
        <dbReference type="EMBL" id="KAK5981570.1"/>
    </source>
</evidence>
<dbReference type="Gene3D" id="3.90.550.10">
    <property type="entry name" value="Spore Coat Polysaccharide Biosynthesis Protein SpsA, Chain A"/>
    <property type="match status" value="1"/>
</dbReference>
<gene>
    <name evidence="1" type="ORF">GCK32_001693</name>
</gene>
<reference evidence="1 2" key="1">
    <citation type="submission" date="2019-10" db="EMBL/GenBank/DDBJ databases">
        <title>Assembly and Annotation for the nematode Trichostrongylus colubriformis.</title>
        <authorList>
            <person name="Martin J."/>
        </authorList>
    </citation>
    <scope>NUCLEOTIDE SEQUENCE [LARGE SCALE GENOMIC DNA]</scope>
    <source>
        <strain evidence="1">G859</strain>
        <tissue evidence="1">Whole worm</tissue>
    </source>
</reference>
<dbReference type="PANTHER" id="PTHR31562">
    <property type="entry name" value="PROTEIN CBG18972"/>
    <property type="match status" value="1"/>
</dbReference>
<name>A0AAN8FPB3_TRICO</name>
<dbReference type="AlphaFoldDB" id="A0AAN8FPB3"/>
<proteinExistence type="predicted"/>
<sequence length="678" mass="76582">MNVNYSESENLMWFPEKQALFSPAAHTGPPSHQNTQSYRHDTKAPGEGAIINVLQKIPYVFMVFESLLISVYLGPIEKGDHVPSILSSQEKVNFLKKCCASPILRFILHLLSDPRQETLCSWYGGPFGVKIWNTRKFTDSYNAAMGTNMNFTNISRALQACEHITMAAVRLWKRLKQGEYSFFPGYTGHGLPKIPLTAMPRDVPDQFPFERKRIIKSSQSYTGGGYAESSPTNYYDRLSYCTPPSSSLSRGHAARFQPYLTPCSTLPSPPFPSPASSVSPQSYNSPEVPPGFPVASPAYIPIPYSTLTPPPSDNSSTFSDSFNSNDSCLSQPYSPVFVVPSHQTFTETPPTHDLDPSVVAEFLTPLERASPCPPSPIASTIPSASEPYLSPCTTTYLNNCNDIGEQGNDMRIFIRHVNYPKRHNMNECPPYFGNVTIFVGYTGEFKQNGMYDVAQRSLECYLKTVNYTLLAVDLDSDPRVNEHCSLHESIFYKKHCAVIQYLPETDWMLVLDADTGIVNPDHCIEEYIDDRVSLILVERFFNWEFAAGNYLVKNSPFAYHFLRSWVDYEFKQEETSWHGNDQGGLMVWSPEDFMFHGWKNVEHHRGHPFSKTIDPAKCGVGLHGWNWDQKYKKSATELRSALQIAELRYRITFPTKAKIIPLLDAFNVSSCYPQCETV</sequence>
<evidence type="ECO:0000313" key="2">
    <source>
        <dbReference type="Proteomes" id="UP001331761"/>
    </source>
</evidence>
<dbReference type="EMBL" id="WIXE01006141">
    <property type="protein sequence ID" value="KAK5981570.1"/>
    <property type="molecule type" value="Genomic_DNA"/>
</dbReference>
<comment type="caution">
    <text evidence="1">The sequence shown here is derived from an EMBL/GenBank/DDBJ whole genome shotgun (WGS) entry which is preliminary data.</text>
</comment>
<organism evidence="1 2">
    <name type="scientific">Trichostrongylus colubriformis</name>
    <name type="common">Black scour worm</name>
    <dbReference type="NCBI Taxonomy" id="6319"/>
    <lineage>
        <taxon>Eukaryota</taxon>
        <taxon>Metazoa</taxon>
        <taxon>Ecdysozoa</taxon>
        <taxon>Nematoda</taxon>
        <taxon>Chromadorea</taxon>
        <taxon>Rhabditida</taxon>
        <taxon>Rhabditina</taxon>
        <taxon>Rhabditomorpha</taxon>
        <taxon>Strongyloidea</taxon>
        <taxon>Trichostrongylidae</taxon>
        <taxon>Trichostrongylus</taxon>
    </lineage>
</organism>
<accession>A0AAN8FPB3</accession>
<dbReference type="InterPro" id="IPR029044">
    <property type="entry name" value="Nucleotide-diphossugar_trans"/>
</dbReference>
<dbReference type="Pfam" id="PF03314">
    <property type="entry name" value="DUF273"/>
    <property type="match status" value="1"/>
</dbReference>
<dbReference type="PANTHER" id="PTHR31562:SF8">
    <property type="entry name" value="ALPHA-1,6-MANNOSYLTRANSFERASE"/>
    <property type="match status" value="1"/>
</dbReference>